<dbReference type="AlphaFoldDB" id="A0A261U4Q7"/>
<accession>A0A261U4Q7</accession>
<keyword evidence="4 5" id="KW-0472">Membrane</keyword>
<evidence type="ECO:0000313" key="8">
    <source>
        <dbReference type="Proteomes" id="UP000216885"/>
    </source>
</evidence>
<evidence type="ECO:0000256" key="1">
    <source>
        <dbReference type="ARBA" id="ARBA00004141"/>
    </source>
</evidence>
<evidence type="ECO:0000313" key="7">
    <source>
        <dbReference type="EMBL" id="OZI56936.1"/>
    </source>
</evidence>
<dbReference type="Proteomes" id="UP000216885">
    <property type="component" value="Unassembled WGS sequence"/>
</dbReference>
<organism evidence="7 8">
    <name type="scientific">Bordetella genomosp. 4</name>
    <dbReference type="NCBI Taxonomy" id="463044"/>
    <lineage>
        <taxon>Bacteria</taxon>
        <taxon>Pseudomonadati</taxon>
        <taxon>Pseudomonadota</taxon>
        <taxon>Betaproteobacteria</taxon>
        <taxon>Burkholderiales</taxon>
        <taxon>Alcaligenaceae</taxon>
        <taxon>Bordetella</taxon>
    </lineage>
</organism>
<feature type="transmembrane region" description="Helical" evidence="5">
    <location>
        <begin position="58"/>
        <end position="75"/>
    </location>
</feature>
<dbReference type="EMBL" id="NEVQ01000013">
    <property type="protein sequence ID" value="OZI56936.1"/>
    <property type="molecule type" value="Genomic_DNA"/>
</dbReference>
<name>A0A261U4Q7_9BORD</name>
<protein>
    <recommendedName>
        <fullName evidence="6">Integral membrane bound transporter domain-containing protein</fullName>
    </recommendedName>
</protein>
<evidence type="ECO:0000256" key="4">
    <source>
        <dbReference type="ARBA" id="ARBA00023136"/>
    </source>
</evidence>
<proteinExistence type="predicted"/>
<reference evidence="7 8" key="1">
    <citation type="submission" date="2017-05" db="EMBL/GenBank/DDBJ databases">
        <title>Complete and WGS of Bordetella genogroups.</title>
        <authorList>
            <person name="Spilker T."/>
            <person name="LiPuma J."/>
        </authorList>
    </citation>
    <scope>NUCLEOTIDE SEQUENCE [LARGE SCALE GENOMIC DNA]</scope>
    <source>
        <strain evidence="7 8">AU9919</strain>
    </source>
</reference>
<evidence type="ECO:0000256" key="5">
    <source>
        <dbReference type="SAM" id="Phobius"/>
    </source>
</evidence>
<comment type="caution">
    <text evidence="7">The sequence shown here is derived from an EMBL/GenBank/DDBJ whole genome shotgun (WGS) entry which is preliminary data.</text>
</comment>
<sequence length="319" mass="34608">MTWKGYPEIAWGAFSALFVVRASVEGTVSEAAARLMGAFIGVALGVSLVLISRSTSMSPLGSILIGVGIGAYLSARWNTLSYSLVTVTILTVAPDNDILSGAYNKSLAIVIGSLSGVVASVAVLPLSAHLSMRSNLAKSIEIYGDLLVDWAAAMNEGRLRPDVSDRPAMEHARWRANDMAYQSHAFPMSFWKRHTAHPLINDLEGLWRTVPLMKRVGGLELSDNICQRLGPALDQLAAAAKDQIAGLARAVRDRDAEPPACHTSEPFNRLNRIVESAMRENAFDAAELEAVELIRWVWHEVALELDRLCSCLEAAEKDA</sequence>
<feature type="transmembrane region" description="Helical" evidence="5">
    <location>
        <begin position="107"/>
        <end position="128"/>
    </location>
</feature>
<keyword evidence="3 5" id="KW-1133">Transmembrane helix</keyword>
<evidence type="ECO:0000259" key="6">
    <source>
        <dbReference type="Pfam" id="PF13515"/>
    </source>
</evidence>
<comment type="subcellular location">
    <subcellularLocation>
        <location evidence="1">Membrane</location>
        <topology evidence="1">Multi-pass membrane protein</topology>
    </subcellularLocation>
</comment>
<evidence type="ECO:0000256" key="3">
    <source>
        <dbReference type="ARBA" id="ARBA00022989"/>
    </source>
</evidence>
<evidence type="ECO:0000256" key="2">
    <source>
        <dbReference type="ARBA" id="ARBA00022692"/>
    </source>
</evidence>
<dbReference type="InterPro" id="IPR049453">
    <property type="entry name" value="Memb_transporter_dom"/>
</dbReference>
<keyword evidence="8" id="KW-1185">Reference proteome</keyword>
<gene>
    <name evidence="7" type="ORF">CAL20_11345</name>
</gene>
<feature type="transmembrane region" description="Helical" evidence="5">
    <location>
        <begin position="32"/>
        <end position="51"/>
    </location>
</feature>
<keyword evidence="2 5" id="KW-0812">Transmembrane</keyword>
<dbReference type="GO" id="GO:0016020">
    <property type="term" value="C:membrane"/>
    <property type="evidence" value="ECO:0007669"/>
    <property type="project" value="UniProtKB-SubCell"/>
</dbReference>
<feature type="domain" description="Integral membrane bound transporter" evidence="6">
    <location>
        <begin position="5"/>
        <end position="118"/>
    </location>
</feature>
<dbReference type="Pfam" id="PF13515">
    <property type="entry name" value="FUSC_2"/>
    <property type="match status" value="1"/>
</dbReference>